<dbReference type="GO" id="GO:0004427">
    <property type="term" value="F:inorganic diphosphate phosphatase activity"/>
    <property type="evidence" value="ECO:0007669"/>
    <property type="project" value="UniProtKB-EC"/>
</dbReference>
<name>A0A5S3PVG9_9FLAO</name>
<dbReference type="Proteomes" id="UP000310314">
    <property type="component" value="Unassembled WGS sequence"/>
</dbReference>
<dbReference type="GO" id="GO:0000287">
    <property type="term" value="F:magnesium ion binding"/>
    <property type="evidence" value="ECO:0007669"/>
    <property type="project" value="InterPro"/>
</dbReference>
<dbReference type="AlphaFoldDB" id="A0A5S3PVG9"/>
<dbReference type="Pfam" id="PF00719">
    <property type="entry name" value="Pyrophosphatase"/>
    <property type="match status" value="1"/>
</dbReference>
<organism evidence="6 7">
    <name type="scientific">Maribacter algarum</name>
    <name type="common">ex Zhang et al. 2020</name>
    <dbReference type="NCBI Taxonomy" id="2578118"/>
    <lineage>
        <taxon>Bacteria</taxon>
        <taxon>Pseudomonadati</taxon>
        <taxon>Bacteroidota</taxon>
        <taxon>Flavobacteriia</taxon>
        <taxon>Flavobacteriales</taxon>
        <taxon>Flavobacteriaceae</taxon>
        <taxon>Maribacter</taxon>
    </lineage>
</organism>
<keyword evidence="4" id="KW-0378">Hydrolase</keyword>
<evidence type="ECO:0000256" key="2">
    <source>
        <dbReference type="ARBA" id="ARBA00012146"/>
    </source>
</evidence>
<dbReference type="InterPro" id="IPR036649">
    <property type="entry name" value="Pyrophosphatase_sf"/>
</dbReference>
<evidence type="ECO:0000256" key="3">
    <source>
        <dbReference type="ARBA" id="ARBA00022723"/>
    </source>
</evidence>
<dbReference type="EC" id="3.6.1.1" evidence="2"/>
<dbReference type="Gene3D" id="3.90.80.10">
    <property type="entry name" value="Inorganic pyrophosphatase"/>
    <property type="match status" value="1"/>
</dbReference>
<evidence type="ECO:0000313" key="6">
    <source>
        <dbReference type="EMBL" id="TMM58940.1"/>
    </source>
</evidence>
<dbReference type="InterPro" id="IPR008162">
    <property type="entry name" value="Pyrophosphatase"/>
</dbReference>
<dbReference type="GO" id="GO:0005737">
    <property type="term" value="C:cytoplasm"/>
    <property type="evidence" value="ECO:0007669"/>
    <property type="project" value="InterPro"/>
</dbReference>
<dbReference type="PROSITE" id="PS51257">
    <property type="entry name" value="PROKAR_LIPOPROTEIN"/>
    <property type="match status" value="1"/>
</dbReference>
<dbReference type="RefSeq" id="WP_138656873.1">
    <property type="nucleotide sequence ID" value="NZ_VATY01000001.1"/>
</dbReference>
<evidence type="ECO:0000256" key="4">
    <source>
        <dbReference type="ARBA" id="ARBA00022801"/>
    </source>
</evidence>
<protein>
    <recommendedName>
        <fullName evidence="2">inorganic diphosphatase</fullName>
        <ecNumber evidence="2">3.6.1.1</ecNumber>
    </recommendedName>
</protein>
<keyword evidence="5" id="KW-0460">Magnesium</keyword>
<sequence>MKGTAILLFFLVCSCNQKRDYYETPSFSAKGAVNAVIEIPAGTNSKYEYDHDSKEFIIDQENGKDRVIDFLSYPGNYGFIPSTISDKKTGGDGDALDILVLSESHETGTIVEVLPIAMLKLVDKGEQDYKIIAVPMEKEKRIVKASTYAELQKNYPMVIEIIELWFLNYNKNDVAVVEGWGDGKEAIKEIRQAVKK</sequence>
<dbReference type="EMBL" id="VATY01000001">
    <property type="protein sequence ID" value="TMM58940.1"/>
    <property type="molecule type" value="Genomic_DNA"/>
</dbReference>
<accession>A0A5S3PVG9</accession>
<dbReference type="PANTHER" id="PTHR10286">
    <property type="entry name" value="INORGANIC PYROPHOSPHATASE"/>
    <property type="match status" value="1"/>
</dbReference>
<dbReference type="GO" id="GO:0006796">
    <property type="term" value="P:phosphate-containing compound metabolic process"/>
    <property type="evidence" value="ECO:0007669"/>
    <property type="project" value="InterPro"/>
</dbReference>
<evidence type="ECO:0000313" key="7">
    <source>
        <dbReference type="Proteomes" id="UP000310314"/>
    </source>
</evidence>
<dbReference type="SUPFAM" id="SSF50324">
    <property type="entry name" value="Inorganic pyrophosphatase"/>
    <property type="match status" value="1"/>
</dbReference>
<dbReference type="OrthoDB" id="5187599at2"/>
<proteinExistence type="predicted"/>
<keyword evidence="7" id="KW-1185">Reference proteome</keyword>
<evidence type="ECO:0000256" key="5">
    <source>
        <dbReference type="ARBA" id="ARBA00022842"/>
    </source>
</evidence>
<comment type="cofactor">
    <cofactor evidence="1">
        <name>Mg(2+)</name>
        <dbReference type="ChEBI" id="CHEBI:18420"/>
    </cofactor>
</comment>
<keyword evidence="3" id="KW-0479">Metal-binding</keyword>
<gene>
    <name evidence="6" type="ORF">FEE95_05775</name>
</gene>
<reference evidence="6 7" key="1">
    <citation type="submission" date="2019-05" db="EMBL/GenBank/DDBJ databases">
        <authorList>
            <person name="Zhang J.-Y."/>
            <person name="Feg X."/>
            <person name="Du Z.-J."/>
        </authorList>
    </citation>
    <scope>NUCLEOTIDE SEQUENCE [LARGE SCALE GENOMIC DNA]</scope>
    <source>
        <strain evidence="6 7">RZ26</strain>
    </source>
</reference>
<comment type="caution">
    <text evidence="6">The sequence shown here is derived from an EMBL/GenBank/DDBJ whole genome shotgun (WGS) entry which is preliminary data.</text>
</comment>
<evidence type="ECO:0000256" key="1">
    <source>
        <dbReference type="ARBA" id="ARBA00001946"/>
    </source>
</evidence>